<proteinExistence type="predicted"/>
<feature type="compositionally biased region" description="Low complexity" evidence="1">
    <location>
        <begin position="727"/>
        <end position="746"/>
    </location>
</feature>
<dbReference type="EMBL" id="CP104377">
    <property type="protein sequence ID" value="UXC19157.1"/>
    <property type="molecule type" value="Genomic_DNA"/>
</dbReference>
<sequence>MSQIDNFLNGDQQSPPASGSQIDAFLGPQDKGGVVSDLAKSVKVGVQRLPGMVAGLADLPIAAVSGARPVTAAADAIGKATGFQPGKWADETKFSAGHEQGRKAVDEAWEQGDVGSIAKAYLQNPGYTAGQVAESLPGMVAGGLVGRALMGAGAAAAAAGNAAGGAANAASGAATAARAAVPGYLERAVGQKLAVPIAAGAGEGAITAGQQMAQYQGEDQQKNALASLGAGVGTGALGAVGGRVANKLGLETAETAIVNAGKGRLAEGGAKSLAGRVAGGMVSESVLQELPQSTQEQMWQNYAEGKDIWDGVARAGVEGAIAGGVMGAGANIRGRRTEGEHANDLARDAAASANGLAEEAQNQPAPLMLGNAPPDQLVSFPDGSVGRRGEVESYLANLPEDQREQERLRLAGQQFTEVNDPQAQQARRWWENYGEDGAPAQRPDYLAEVQQAVRSGTPFSTQETVDTVRSAMEDAWLQQHVQAEATPETAAAPAQAADAIGQHLQAEFDQAGQDAAVAAVDARVRTGRVLTGLQNVLDTGADNSLQVLSRLNDSLVRIGEDPLQPGEVARVRRMTDAYMGFKGAREAAPLPTAPRRAADMNADNAAMESLIPERPMSERMGLNPAAGPLSRAAVTAVDGAANAQATQGSLARAAQSLPTARALPVEATGPAAVSQPVGAAFVPQTDQAQQVPAQRPQTAGAQEAQPERAGLTDGSTTPQNSGTQTTPAPSAQSQAAPAAQEVAAPAPARPENWRSSMLRAAPVARAMGIETRGKRLAQVVSEVDAADAQRAGVEQTGADLAAGQIDGEWSAFAPETGTLGIPRAQMPQIKASHRGALVNFLKARGIDSKAAEMPANDLKPTQAEFSQRKVDAARGFTGGDRSILVSSDGYVVDGHHQWLAKRANGEPVKVVRLQAPIREVLAQVAEFPSTQASDGATGAREEGRESAVSTRNEAAQFSRGTPGMTPELAAAIMRIKMPATVDTVRAAVRDLVGGLGTLPNRLGRVVVATSAEIRQTWEPLIGPVAMEAAGDTGRAQGFYDPKTKTVFLIADHIQRGQEAGVVAHELMHKHGEAVLGAEGWQQLHGMIEGWASAPEGRMEQRVYSEAQARVQSSMPEGAQQQQYSSQELFPYAVQVALEMGVRPNLLAKPGTVARWLGQVRAALRQVWAKITGKPGQFEAQDMVNLAFGIAQRENPEHAGELDGSIAPLRTATNFLQARQAVKEFQGSELINASTGMTAVLARNSLDKMLSGKAVAKSETPATHAMAVANADSLFERAILGWSKEDRAGDPNIRAIHRFFAPLDVNGRAKLVKLTVKESMSEDRQNPLYTIEAVELNEKMPGDAWLEAAAREDGVSLDEKSPLQRGVGRQDDQQAGSRATLTPPHGFTPGDSAEDVRSLAQEVERRNSAPSPAPDKAEPSKVTGGEGVQFSRATTVDAGYTPAQKEAAEHAFGSVAEKTLAERAKEMRSNLGIKLRQGLVDQFAPIKEVSMHAYMLARLSKGSDGAVEAALLYGKPYLKDGVADVNIQDGGFAKVLASLKGEHDRFFQWVAALRSERLMREGKENRLTPAHIQALKTLNAGRFEDGTPRMPAYAAALRELNAFNEAALKVATESGLLDDTALELMRDQPYVPFYRLMEDEQQMKGPKFSSGLTNQVAFKKLNGGVEQVNADLLQNTLLNWSHLYAASARNRAALATLKDAEGMGIAYQVATETTGAVKVMRDGVTEHWMIEDPYLLDAVSALHYTPSKLAQGMAPFKRLLTMGVTINPTFKIRNLIRDSLSAMAQSDLGYNPFANVAQGWKAMDKNSQTQASMLASGGIIKFGTQEDTGALRRKIDKLGGTMLDKDGFGKLKSQMASLWEAYEEFGDRTENANRAALYERLIAKGHSHAEASFMARDLMDFSMSGKWEMVRFLTQTVPFLNARMQGLYKLGRAAAEDPKRFGAIAGAVSLASLGLLAAYQDDEDWKKRDDWDRDSYWWFKIGNQAFRIPKPFEVGSIGTLAERTAELMLSKEMTGKRFGERLSDMIFNTFAMDPTPQAVKPLLDVYANKDSFSGKAIEGFADERLRPQDRYSDRTSEVARLLGSWGLPDPVKLAKGDYSALSPKQIDFLMRGYTGWLSTVFTTATDTVLRPMMGRGDRPEMQMRDVFLAGNFVENLPTNSSRYVSTMYDQAREISQVWASYQAAVKSGDVDGAAKIRAANPEALAKRIPVEAAKTRVAELSQQAKKVEGDRLMSAEAKRRRLDEIAAQKDAIAKRLATL</sequence>
<keyword evidence="5" id="KW-1185">Reference proteome</keyword>
<evidence type="ECO:0000256" key="1">
    <source>
        <dbReference type="SAM" id="MobiDB-lite"/>
    </source>
</evidence>
<evidence type="ECO:0008006" key="6">
    <source>
        <dbReference type="Google" id="ProtNLM"/>
    </source>
</evidence>
<feature type="compositionally biased region" description="Polar residues" evidence="1">
    <location>
        <begin position="713"/>
        <end position="726"/>
    </location>
</feature>
<feature type="region of interest" description="Disordered" evidence="1">
    <location>
        <begin position="1352"/>
        <end position="1428"/>
    </location>
</feature>
<dbReference type="InterPro" id="IPR040824">
    <property type="entry name" value="LPD3"/>
</dbReference>
<evidence type="ECO:0000313" key="5">
    <source>
        <dbReference type="Proteomes" id="UP001058290"/>
    </source>
</evidence>
<organism evidence="4 5">
    <name type="scientific">Comamonas squillarum</name>
    <dbReference type="NCBI Taxonomy" id="2977320"/>
    <lineage>
        <taxon>Bacteria</taxon>
        <taxon>Pseudomonadati</taxon>
        <taxon>Pseudomonadota</taxon>
        <taxon>Betaproteobacteria</taxon>
        <taxon>Burkholderiales</taxon>
        <taxon>Comamonadaceae</taxon>
        <taxon>Comamonas</taxon>
    </lineage>
</organism>
<feature type="compositionally biased region" description="Basic and acidic residues" evidence="1">
    <location>
        <begin position="1393"/>
        <end position="1406"/>
    </location>
</feature>
<evidence type="ECO:0000313" key="4">
    <source>
        <dbReference type="EMBL" id="UXC19157.1"/>
    </source>
</evidence>
<dbReference type="Pfam" id="PF18857">
    <property type="entry name" value="LPD38"/>
    <property type="match status" value="1"/>
</dbReference>
<gene>
    <name evidence="4" type="ORF">N4T19_03250</name>
</gene>
<feature type="domain" description="Large polyvalent protein-associated" evidence="2">
    <location>
        <begin position="1217"/>
        <end position="1320"/>
    </location>
</feature>
<accession>A0ABY6A2E7</accession>
<feature type="compositionally biased region" description="Polar residues" evidence="1">
    <location>
        <begin position="684"/>
        <end position="700"/>
    </location>
</feature>
<feature type="region of interest" description="Disordered" evidence="1">
    <location>
        <begin position="1"/>
        <end position="26"/>
    </location>
</feature>
<feature type="compositionally biased region" description="Polar residues" evidence="1">
    <location>
        <begin position="1"/>
        <end position="21"/>
    </location>
</feature>
<name>A0ABY6A2E7_9BURK</name>
<feature type="domain" description="Large polyvalent protein associated" evidence="3">
    <location>
        <begin position="1961"/>
        <end position="2145"/>
    </location>
</feature>
<reference evidence="4" key="1">
    <citation type="submission" date="2022-09" db="EMBL/GenBank/DDBJ databases">
        <title>Bacterial diversity in gut of crayfish and pufferfish.</title>
        <authorList>
            <person name="Huang Y."/>
        </authorList>
    </citation>
    <scope>NUCLEOTIDE SEQUENCE</scope>
    <source>
        <strain evidence="4">PR12</strain>
    </source>
</reference>
<feature type="region of interest" description="Disordered" evidence="1">
    <location>
        <begin position="929"/>
        <end position="962"/>
    </location>
</feature>
<dbReference type="Proteomes" id="UP001058290">
    <property type="component" value="Chromosome"/>
</dbReference>
<feature type="compositionally biased region" description="Basic and acidic residues" evidence="1">
    <location>
        <begin position="1352"/>
        <end position="1371"/>
    </location>
</feature>
<protein>
    <recommendedName>
        <fullName evidence="6">Large polyvalent protein associated domain-containing protein</fullName>
    </recommendedName>
</protein>
<feature type="region of interest" description="Disordered" evidence="1">
    <location>
        <begin position="684"/>
        <end position="755"/>
    </location>
</feature>
<evidence type="ECO:0000259" key="2">
    <source>
        <dbReference type="Pfam" id="PF18798"/>
    </source>
</evidence>
<feature type="compositionally biased region" description="Polar residues" evidence="1">
    <location>
        <begin position="947"/>
        <end position="959"/>
    </location>
</feature>
<dbReference type="InterPro" id="IPR040561">
    <property type="entry name" value="LPD38"/>
</dbReference>
<dbReference type="Pfam" id="PF18798">
    <property type="entry name" value="LPD3"/>
    <property type="match status" value="1"/>
</dbReference>
<dbReference type="RefSeq" id="WP_260719459.1">
    <property type="nucleotide sequence ID" value="NZ_CP104377.1"/>
</dbReference>
<evidence type="ECO:0000259" key="3">
    <source>
        <dbReference type="Pfam" id="PF18857"/>
    </source>
</evidence>